<accession>A0A0B1RVS0</accession>
<dbReference type="AlphaFoldDB" id="A0A0B1RVS0"/>
<sequence>MTTAPQSFTQLRMALYAKLVQYQWTSLLLLLLKQQPARRLLRIIFVMLLERCKEPHLT</sequence>
<evidence type="ECO:0000313" key="1">
    <source>
        <dbReference type="EMBL" id="KHJ77148.1"/>
    </source>
</evidence>
<dbReference type="Proteomes" id="UP000053660">
    <property type="component" value="Unassembled WGS sequence"/>
</dbReference>
<keyword evidence="2" id="KW-1185">Reference proteome</keyword>
<organism evidence="1 2">
    <name type="scientific">Oesophagostomum dentatum</name>
    <name type="common">Nodular worm</name>
    <dbReference type="NCBI Taxonomy" id="61180"/>
    <lineage>
        <taxon>Eukaryota</taxon>
        <taxon>Metazoa</taxon>
        <taxon>Ecdysozoa</taxon>
        <taxon>Nematoda</taxon>
        <taxon>Chromadorea</taxon>
        <taxon>Rhabditida</taxon>
        <taxon>Rhabditina</taxon>
        <taxon>Rhabditomorpha</taxon>
        <taxon>Strongyloidea</taxon>
        <taxon>Strongylidae</taxon>
        <taxon>Oesophagostomum</taxon>
    </lineage>
</organism>
<gene>
    <name evidence="1" type="ORF">OESDEN_23232</name>
</gene>
<evidence type="ECO:0000313" key="2">
    <source>
        <dbReference type="Proteomes" id="UP000053660"/>
    </source>
</evidence>
<name>A0A0B1RVS0_OESDE</name>
<protein>
    <submittedName>
        <fullName evidence="1">Uncharacterized protein</fullName>
    </submittedName>
</protein>
<proteinExistence type="predicted"/>
<reference evidence="1 2" key="1">
    <citation type="submission" date="2014-03" db="EMBL/GenBank/DDBJ databases">
        <title>Draft genome of the hookworm Oesophagostomum dentatum.</title>
        <authorList>
            <person name="Mitreva M."/>
        </authorList>
    </citation>
    <scope>NUCLEOTIDE SEQUENCE [LARGE SCALE GENOMIC DNA]</scope>
    <source>
        <strain evidence="1 2">OD-Hann</strain>
    </source>
</reference>
<dbReference type="EMBL" id="KN611050">
    <property type="protein sequence ID" value="KHJ77148.1"/>
    <property type="molecule type" value="Genomic_DNA"/>
</dbReference>